<accession>A0A316GCH3</accession>
<comment type="caution">
    <text evidence="1">The sequence shown here is derived from an EMBL/GenBank/DDBJ whole genome shotgun (WGS) entry which is preliminary data.</text>
</comment>
<dbReference type="EMBL" id="QGGV01000001">
    <property type="protein sequence ID" value="PWK58679.1"/>
    <property type="molecule type" value="Genomic_DNA"/>
</dbReference>
<dbReference type="RefSeq" id="WP_109757539.1">
    <property type="nucleotide sequence ID" value="NZ_CP034588.1"/>
</dbReference>
<sequence>MSAIRRISTVLFCVLTLVACQEDGALPAEGDSTIPDVMAGARTDCERAGGRWGLTSSKTSYVCYRAMPDANKTCRSADDCDGLCLARSRTCSPIEPFYGCHQVLSGSGLPQTMCIE</sequence>
<name>A0A316GCH3_9RHOB</name>
<dbReference type="KEGG" id="salo:EF888_03900"/>
<evidence type="ECO:0000313" key="1">
    <source>
        <dbReference type="EMBL" id="PWK58679.1"/>
    </source>
</evidence>
<reference evidence="1 2" key="1">
    <citation type="submission" date="2018-05" db="EMBL/GenBank/DDBJ databases">
        <title>Genomic Encyclopedia of Type Strains, Phase IV (KMG-IV): sequencing the most valuable type-strain genomes for metagenomic binning, comparative biology and taxonomic classification.</title>
        <authorList>
            <person name="Goeker M."/>
        </authorList>
    </citation>
    <scope>NUCLEOTIDE SEQUENCE [LARGE SCALE GENOMIC DNA]</scope>
    <source>
        <strain evidence="1 2">DSM 103371</strain>
    </source>
</reference>
<dbReference type="AlphaFoldDB" id="A0A316GCH3"/>
<dbReference type="Proteomes" id="UP000245390">
    <property type="component" value="Unassembled WGS sequence"/>
</dbReference>
<protein>
    <submittedName>
        <fullName evidence="1">Uncharacterized protein</fullName>
    </submittedName>
</protein>
<organism evidence="1 2">
    <name type="scientific">Silicimonas algicola</name>
    <dbReference type="NCBI Taxonomy" id="1826607"/>
    <lineage>
        <taxon>Bacteria</taxon>
        <taxon>Pseudomonadati</taxon>
        <taxon>Pseudomonadota</taxon>
        <taxon>Alphaproteobacteria</taxon>
        <taxon>Rhodobacterales</taxon>
        <taxon>Paracoccaceae</taxon>
    </lineage>
</organism>
<proteinExistence type="predicted"/>
<gene>
    <name evidence="1" type="ORF">C8D95_101494</name>
</gene>
<dbReference type="PROSITE" id="PS51257">
    <property type="entry name" value="PROKAR_LIPOPROTEIN"/>
    <property type="match status" value="1"/>
</dbReference>
<evidence type="ECO:0000313" key="2">
    <source>
        <dbReference type="Proteomes" id="UP000245390"/>
    </source>
</evidence>
<keyword evidence="2" id="KW-1185">Reference proteome</keyword>
<dbReference type="OrthoDB" id="8592692at2"/>